<gene>
    <name evidence="18" type="ORF">CRM22_002915</name>
</gene>
<evidence type="ECO:0000256" key="7">
    <source>
        <dbReference type="ARBA" id="ARBA00038173"/>
    </source>
</evidence>
<proteinExistence type="inferred from homology"/>
<accession>A0A4S2M4B2</accession>
<evidence type="ECO:0000256" key="12">
    <source>
        <dbReference type="ARBA" id="ARBA00042015"/>
    </source>
</evidence>
<evidence type="ECO:0000256" key="3">
    <source>
        <dbReference type="ARBA" id="ARBA00004642"/>
    </source>
</evidence>
<dbReference type="Gene3D" id="3.90.79.10">
    <property type="entry name" value="Nucleoside Triphosphate Pyrophosphohydrolase"/>
    <property type="match status" value="1"/>
</dbReference>
<sequence length="211" mass="23911">MITPLQKLSTSFPQFVYLGEQLQCVDPNGLKCAVHGMYFTNTDAKFLNEFSNRAYVMMQLRFDGHFGFPGGVVDAEDETIVSALNREVAEEMGSTRADVAFRDEDFVVVHQCTRSRYLLYFFTKRVTMDQFEYLERTTLKAKEYGRETMGVVRVPIYTMEDGFRGLPAFLTNSFAGNAKFQLLSGLLVSNILSWEEIHDALRPSCPSSTSA</sequence>
<keyword evidence="19" id="KW-1185">Reference proteome</keyword>
<evidence type="ECO:0000256" key="15">
    <source>
        <dbReference type="ARBA" id="ARBA00047875"/>
    </source>
</evidence>
<evidence type="ECO:0000256" key="5">
    <source>
        <dbReference type="ARBA" id="ARBA00023080"/>
    </source>
</evidence>
<evidence type="ECO:0000256" key="11">
    <source>
        <dbReference type="ARBA" id="ARBA00041656"/>
    </source>
</evidence>
<dbReference type="SUPFAM" id="SSF55811">
    <property type="entry name" value="Nudix"/>
    <property type="match status" value="1"/>
</dbReference>
<protein>
    <recommendedName>
        <fullName evidence="9">U8 snoRNA-decapping enzyme</fullName>
        <ecNumber evidence="8">3.6.1.64</ecNumber>
    </recommendedName>
    <alternativeName>
        <fullName evidence="12">IDP phosphatase</fullName>
    </alternativeName>
    <alternativeName>
        <fullName evidence="10">Inosine diphosphate phosphatase</fullName>
    </alternativeName>
    <alternativeName>
        <fullName evidence="11">Nucleoside diphosphate-linked moiety X motif 16</fullName>
    </alternativeName>
    <alternativeName>
        <fullName evidence="13">m7GpppN-mRNA hydrolase</fullName>
    </alternativeName>
</protein>
<evidence type="ECO:0000256" key="9">
    <source>
        <dbReference type="ARBA" id="ARBA00039871"/>
    </source>
</evidence>
<dbReference type="InterPro" id="IPR015797">
    <property type="entry name" value="NUDIX_hydrolase-like_dom_sf"/>
</dbReference>
<evidence type="ECO:0000259" key="17">
    <source>
        <dbReference type="PROSITE" id="PS51462"/>
    </source>
</evidence>
<dbReference type="GO" id="GO:1990174">
    <property type="term" value="F:phosphodiesterase decapping endonuclease activity"/>
    <property type="evidence" value="ECO:0007669"/>
    <property type="project" value="TreeGrafter"/>
</dbReference>
<comment type="catalytic activity">
    <reaction evidence="14">
        <text>a 5'-end (N(7)-methyl 5'-triphosphoguanosine)-ribonucleoside in mRNA + H2O = N(7)-methyl-GDP + a 5'-end phospho-ribonucleoside in mRNA + 2 H(+)</text>
        <dbReference type="Rhea" id="RHEA:67484"/>
        <dbReference type="Rhea" id="RHEA-COMP:15692"/>
        <dbReference type="Rhea" id="RHEA-COMP:17167"/>
        <dbReference type="ChEBI" id="CHEBI:15377"/>
        <dbReference type="ChEBI" id="CHEBI:15378"/>
        <dbReference type="ChEBI" id="CHEBI:63714"/>
        <dbReference type="ChEBI" id="CHEBI:138282"/>
        <dbReference type="ChEBI" id="CHEBI:156461"/>
        <dbReference type="EC" id="3.6.1.62"/>
    </reaction>
    <physiologicalReaction direction="left-to-right" evidence="14">
        <dbReference type="Rhea" id="RHEA:67485"/>
    </physiologicalReaction>
</comment>
<evidence type="ECO:0000256" key="16">
    <source>
        <dbReference type="ARBA" id="ARBA00048945"/>
    </source>
</evidence>
<dbReference type="EMBL" id="SJOL01005007">
    <property type="protein sequence ID" value="TGZ70936.1"/>
    <property type="molecule type" value="Genomic_DNA"/>
</dbReference>
<organism evidence="18 19">
    <name type="scientific">Opisthorchis felineus</name>
    <dbReference type="NCBI Taxonomy" id="147828"/>
    <lineage>
        <taxon>Eukaryota</taxon>
        <taxon>Metazoa</taxon>
        <taxon>Spiralia</taxon>
        <taxon>Lophotrochozoa</taxon>
        <taxon>Platyhelminthes</taxon>
        <taxon>Trematoda</taxon>
        <taxon>Digenea</taxon>
        <taxon>Opisthorchiida</taxon>
        <taxon>Opisthorchiata</taxon>
        <taxon>Opisthorchiidae</taxon>
        <taxon>Opisthorchis</taxon>
    </lineage>
</organism>
<feature type="domain" description="Nudix hydrolase" evidence="17">
    <location>
        <begin position="37"/>
        <end position="180"/>
    </location>
</feature>
<evidence type="ECO:0000256" key="14">
    <source>
        <dbReference type="ARBA" id="ARBA00047661"/>
    </source>
</evidence>
<dbReference type="Pfam" id="PF22327">
    <property type="entry name" value="Nudt16-like"/>
    <property type="match status" value="1"/>
</dbReference>
<dbReference type="EC" id="3.6.1.64" evidence="8"/>
<dbReference type="PANTHER" id="PTHR31699">
    <property type="entry name" value="NUDIX T16 FAMILY MEMBER"/>
    <property type="match status" value="1"/>
</dbReference>
<dbReference type="PROSITE" id="PS51462">
    <property type="entry name" value="NUDIX"/>
    <property type="match status" value="1"/>
</dbReference>
<dbReference type="GO" id="GO:0030515">
    <property type="term" value="F:snoRNA binding"/>
    <property type="evidence" value="ECO:0007669"/>
    <property type="project" value="TreeGrafter"/>
</dbReference>
<dbReference type="GO" id="GO:0140933">
    <property type="term" value="F:5'-(N(7)-methylguanosine 5'-triphospho)-[mRNA] hydrolase activity"/>
    <property type="evidence" value="ECO:0007669"/>
    <property type="project" value="UniProtKB-EC"/>
</dbReference>
<dbReference type="STRING" id="147828.A0A4S2M4B2"/>
<dbReference type="OrthoDB" id="5950381at2759"/>
<dbReference type="InterPro" id="IPR054754">
    <property type="entry name" value="NudT16"/>
</dbReference>
<evidence type="ECO:0000256" key="1">
    <source>
        <dbReference type="ARBA" id="ARBA00001941"/>
    </source>
</evidence>
<dbReference type="GO" id="GO:0006402">
    <property type="term" value="P:mRNA catabolic process"/>
    <property type="evidence" value="ECO:0007669"/>
    <property type="project" value="TreeGrafter"/>
</dbReference>
<keyword evidence="4" id="KW-0694">RNA-binding</keyword>
<dbReference type="PANTHER" id="PTHR31699:SF1">
    <property type="entry name" value="U8 SNORNA-DECAPPING ENZYME"/>
    <property type="match status" value="1"/>
</dbReference>
<dbReference type="GO" id="GO:0009117">
    <property type="term" value="P:nucleotide metabolic process"/>
    <property type="evidence" value="ECO:0007669"/>
    <property type="project" value="UniProtKB-KW"/>
</dbReference>
<evidence type="ECO:0000313" key="19">
    <source>
        <dbReference type="Proteomes" id="UP000308267"/>
    </source>
</evidence>
<dbReference type="InterPro" id="IPR000086">
    <property type="entry name" value="NUDIX_hydrolase_dom"/>
</dbReference>
<name>A0A4S2M4B2_OPIFE</name>
<comment type="subcellular location">
    <subcellularLocation>
        <location evidence="2">Nucleus</location>
        <location evidence="2">Nucleolus</location>
    </subcellularLocation>
    <subcellularLocation>
        <location evidence="3">Nucleus</location>
        <location evidence="3">Nucleoplasm</location>
    </subcellularLocation>
</comment>
<comment type="caution">
    <text evidence="18">The sequence shown here is derived from an EMBL/GenBank/DDBJ whole genome shotgun (WGS) entry which is preliminary data.</text>
</comment>
<dbReference type="GO" id="GO:0016077">
    <property type="term" value="P:sno(s)RNA catabolic process"/>
    <property type="evidence" value="ECO:0007669"/>
    <property type="project" value="TreeGrafter"/>
</dbReference>
<comment type="similarity">
    <text evidence="7">Belongs to the Nudix hydrolase family. NUDT16 subfamily.</text>
</comment>
<dbReference type="GO" id="GO:0005654">
    <property type="term" value="C:nucleoplasm"/>
    <property type="evidence" value="ECO:0007669"/>
    <property type="project" value="UniProtKB-SubCell"/>
</dbReference>
<evidence type="ECO:0000256" key="4">
    <source>
        <dbReference type="ARBA" id="ARBA00022884"/>
    </source>
</evidence>
<dbReference type="Proteomes" id="UP000308267">
    <property type="component" value="Unassembled WGS sequence"/>
</dbReference>
<evidence type="ECO:0000313" key="18">
    <source>
        <dbReference type="EMBL" id="TGZ70936.1"/>
    </source>
</evidence>
<evidence type="ECO:0000256" key="6">
    <source>
        <dbReference type="ARBA" id="ARBA00023242"/>
    </source>
</evidence>
<comment type="catalytic activity">
    <reaction evidence="16">
        <text>dIDP + H2O = dIMP + phosphate + H(+)</text>
        <dbReference type="Rhea" id="RHEA:35211"/>
        <dbReference type="ChEBI" id="CHEBI:15377"/>
        <dbReference type="ChEBI" id="CHEBI:15378"/>
        <dbReference type="ChEBI" id="CHEBI:43474"/>
        <dbReference type="ChEBI" id="CHEBI:61194"/>
        <dbReference type="ChEBI" id="CHEBI:62286"/>
        <dbReference type="EC" id="3.6.1.64"/>
    </reaction>
    <physiologicalReaction direction="left-to-right" evidence="16">
        <dbReference type="Rhea" id="RHEA:35212"/>
    </physiologicalReaction>
</comment>
<evidence type="ECO:0000256" key="10">
    <source>
        <dbReference type="ARBA" id="ARBA00041450"/>
    </source>
</evidence>
<evidence type="ECO:0000256" key="8">
    <source>
        <dbReference type="ARBA" id="ARBA00038899"/>
    </source>
</evidence>
<evidence type="ECO:0000256" key="13">
    <source>
        <dbReference type="ARBA" id="ARBA00043162"/>
    </source>
</evidence>
<evidence type="ECO:0000256" key="2">
    <source>
        <dbReference type="ARBA" id="ARBA00004604"/>
    </source>
</evidence>
<dbReference type="AlphaFoldDB" id="A0A4S2M4B2"/>
<comment type="cofactor">
    <cofactor evidence="1">
        <name>Co(2+)</name>
        <dbReference type="ChEBI" id="CHEBI:48828"/>
    </cofactor>
</comment>
<comment type="catalytic activity">
    <reaction evidence="15">
        <text>IDP + H2O = IMP + phosphate + H(+)</text>
        <dbReference type="Rhea" id="RHEA:35207"/>
        <dbReference type="ChEBI" id="CHEBI:15377"/>
        <dbReference type="ChEBI" id="CHEBI:15378"/>
        <dbReference type="ChEBI" id="CHEBI:43474"/>
        <dbReference type="ChEBI" id="CHEBI:58053"/>
        <dbReference type="ChEBI" id="CHEBI:58280"/>
        <dbReference type="EC" id="3.6.1.64"/>
    </reaction>
    <physiologicalReaction direction="left-to-right" evidence="15">
        <dbReference type="Rhea" id="RHEA:35208"/>
    </physiologicalReaction>
</comment>
<reference evidence="18 19" key="1">
    <citation type="journal article" date="2019" name="BMC Genomics">
        <title>New insights from Opisthorchis felineus genome: update on genomics of the epidemiologically important liver flukes.</title>
        <authorList>
            <person name="Ershov N.I."/>
            <person name="Mordvinov V.A."/>
            <person name="Prokhortchouk E.B."/>
            <person name="Pakharukova M.Y."/>
            <person name="Gunbin K.V."/>
            <person name="Ustyantsev K."/>
            <person name="Genaev M.A."/>
            <person name="Blinov A.G."/>
            <person name="Mazur A."/>
            <person name="Boulygina E."/>
            <person name="Tsygankova S."/>
            <person name="Khrameeva E."/>
            <person name="Chekanov N."/>
            <person name="Fan G."/>
            <person name="Xiao A."/>
            <person name="Zhang H."/>
            <person name="Xu X."/>
            <person name="Yang H."/>
            <person name="Solovyev V."/>
            <person name="Lee S.M."/>
            <person name="Liu X."/>
            <person name="Afonnikov D.A."/>
            <person name="Skryabin K.G."/>
        </authorList>
    </citation>
    <scope>NUCLEOTIDE SEQUENCE [LARGE SCALE GENOMIC DNA]</scope>
    <source>
        <strain evidence="18">AK-0245</strain>
        <tissue evidence="18">Whole organism</tissue>
    </source>
</reference>
<dbReference type="GO" id="GO:1990003">
    <property type="term" value="F:IDP phosphatase activity"/>
    <property type="evidence" value="ECO:0007669"/>
    <property type="project" value="UniProtKB-EC"/>
</dbReference>
<keyword evidence="6" id="KW-0539">Nucleus</keyword>
<keyword evidence="5" id="KW-0546">Nucleotide metabolism</keyword>
<dbReference type="GO" id="GO:0005730">
    <property type="term" value="C:nucleolus"/>
    <property type="evidence" value="ECO:0007669"/>
    <property type="project" value="UniProtKB-SubCell"/>
</dbReference>